<organism evidence="1">
    <name type="scientific">viral metagenome</name>
    <dbReference type="NCBI Taxonomy" id="1070528"/>
    <lineage>
        <taxon>unclassified sequences</taxon>
        <taxon>metagenomes</taxon>
        <taxon>organismal metagenomes</taxon>
    </lineage>
</organism>
<dbReference type="EMBL" id="MN739548">
    <property type="protein sequence ID" value="QHT12555.1"/>
    <property type="molecule type" value="Genomic_DNA"/>
</dbReference>
<proteinExistence type="predicted"/>
<reference evidence="1" key="1">
    <citation type="journal article" date="2020" name="Nature">
        <title>Giant virus diversity and host interactions through global metagenomics.</title>
        <authorList>
            <person name="Schulz F."/>
            <person name="Roux S."/>
            <person name="Paez-Espino D."/>
            <person name="Jungbluth S."/>
            <person name="Walsh D.A."/>
            <person name="Denef V.J."/>
            <person name="McMahon K.D."/>
            <person name="Konstantinidis K.T."/>
            <person name="Eloe-Fadrosh E.A."/>
            <person name="Kyrpides N.C."/>
            <person name="Woyke T."/>
        </authorList>
    </citation>
    <scope>NUCLEOTIDE SEQUENCE</scope>
    <source>
        <strain evidence="1">GVMAG-M-3300023174-130</strain>
    </source>
</reference>
<protein>
    <submittedName>
        <fullName evidence="1">Uncharacterized protein</fullName>
    </submittedName>
</protein>
<sequence length="122" mass="15039">MEKYILFLCFFAILIIIYVNLEDNNITSHIMRYWKQYGYSMKFNKNECLLFLDNYDNYDTHIHFVPSDEKHKIPVYIIKLNGIHVYRKLINDIDNIDEKKLVDEMYDKLTYYMNYYDTLDVY</sequence>
<evidence type="ECO:0000313" key="1">
    <source>
        <dbReference type="EMBL" id="QHT12555.1"/>
    </source>
</evidence>
<accession>A0A6C0DA83</accession>
<name>A0A6C0DA83_9ZZZZ</name>
<dbReference type="AlphaFoldDB" id="A0A6C0DA83"/>